<feature type="domain" description="Condensation" evidence="1">
    <location>
        <begin position="4"/>
        <end position="189"/>
    </location>
</feature>
<dbReference type="EMBL" id="JAOG01000001">
    <property type="protein sequence ID" value="EUA58797.1"/>
    <property type="molecule type" value="Genomic_DNA"/>
</dbReference>
<name>X8CQZ2_MYCIT</name>
<dbReference type="SUPFAM" id="SSF52777">
    <property type="entry name" value="CoA-dependent acyltransferases"/>
    <property type="match status" value="2"/>
</dbReference>
<dbReference type="GO" id="GO:0003824">
    <property type="term" value="F:catalytic activity"/>
    <property type="evidence" value="ECO:0007669"/>
    <property type="project" value="InterPro"/>
</dbReference>
<dbReference type="Pfam" id="PF00668">
    <property type="entry name" value="Condensation"/>
    <property type="match status" value="1"/>
</dbReference>
<accession>X8CQZ2</accession>
<comment type="caution">
    <text evidence="2">The sequence shown here is derived from an EMBL/GenBank/DDBJ whole genome shotgun (WGS) entry which is preliminary data.</text>
</comment>
<evidence type="ECO:0000259" key="1">
    <source>
        <dbReference type="Pfam" id="PF00668"/>
    </source>
</evidence>
<sequence>MLAAHVVALDPASWRVILGELGAALTAAATGHSPAPVREHTSYRRWAEALTARAHGLDTTPYWASELDGDDPDLGARRLDPDRDRARDLIVRNVATDADLTRRLLNSGLALPTLLVAATAATVTSWRRLRGQATPPPLLALETHGRADTLVDGPGAHTIDTGDTVGLLSSIYPVRLDSDDPHKVAEKLASIPGDGLDFGLLRYLRDDTAARLAGFPPPQLLLNYLGAAHTDGGTGLTLERELLAGVSPVPEPDLAVRHELTIAAMVLTYGGERVLAAQWRALPDILTDADITALQGLWIDSLREVVK</sequence>
<reference evidence="2 3" key="1">
    <citation type="submission" date="2013-12" db="EMBL/GenBank/DDBJ databases">
        <authorList>
            <person name="Zelazny A."/>
            <person name="Olivier K."/>
            <person name="Holland S."/>
            <person name="Lenaerts A."/>
            <person name="Ordway D."/>
            <person name="DeGroote M.A."/>
            <person name="Parker T."/>
            <person name="Sizemore C."/>
            <person name="Tallon L.J."/>
            <person name="Sadzewicz L.K."/>
            <person name="Sengamalay N."/>
            <person name="Fraser C.M."/>
            <person name="Hine E."/>
            <person name="Shefchek K.A."/>
            <person name="Das S.P."/>
            <person name="Tettelin H."/>
        </authorList>
    </citation>
    <scope>NUCLEOTIDE SEQUENCE [LARGE SCALE GENOMIC DNA]</scope>
    <source>
        <strain evidence="2 3">1956</strain>
    </source>
</reference>
<dbReference type="Gene3D" id="3.30.559.30">
    <property type="entry name" value="Nonribosomal peptide synthetase, condensation domain"/>
    <property type="match status" value="1"/>
</dbReference>
<dbReference type="AlphaFoldDB" id="X8CQZ2"/>
<proteinExistence type="predicted"/>
<dbReference type="InterPro" id="IPR001242">
    <property type="entry name" value="Condensation_dom"/>
</dbReference>
<evidence type="ECO:0000313" key="3">
    <source>
        <dbReference type="Proteomes" id="UP000020825"/>
    </source>
</evidence>
<protein>
    <submittedName>
        <fullName evidence="2">Condensation domain protein</fullName>
    </submittedName>
</protein>
<evidence type="ECO:0000313" key="2">
    <source>
        <dbReference type="EMBL" id="EUA58797.1"/>
    </source>
</evidence>
<dbReference type="PATRIC" id="fig|1299331.3.peg.1883"/>
<gene>
    <name evidence="2" type="ORF">I550_1940</name>
</gene>
<organism evidence="2 3">
    <name type="scientific">Mycobacterium intracellulare 1956</name>
    <dbReference type="NCBI Taxonomy" id="1299331"/>
    <lineage>
        <taxon>Bacteria</taxon>
        <taxon>Bacillati</taxon>
        <taxon>Actinomycetota</taxon>
        <taxon>Actinomycetes</taxon>
        <taxon>Mycobacteriales</taxon>
        <taxon>Mycobacteriaceae</taxon>
        <taxon>Mycobacterium</taxon>
        <taxon>Mycobacterium avium complex (MAC)</taxon>
    </lineage>
</organism>
<dbReference type="Proteomes" id="UP000020825">
    <property type="component" value="Unassembled WGS sequence"/>
</dbReference>